<feature type="transmembrane region" description="Helical" evidence="2">
    <location>
        <begin position="6"/>
        <end position="29"/>
    </location>
</feature>
<gene>
    <name evidence="3" type="ORF">EVJ58_g8205</name>
</gene>
<comment type="caution">
    <text evidence="3">The sequence shown here is derived from an EMBL/GenBank/DDBJ whole genome shotgun (WGS) entry which is preliminary data.</text>
</comment>
<proteinExistence type="predicted"/>
<feature type="transmembrane region" description="Helical" evidence="2">
    <location>
        <begin position="209"/>
        <end position="233"/>
    </location>
</feature>
<evidence type="ECO:0000256" key="2">
    <source>
        <dbReference type="SAM" id="Phobius"/>
    </source>
</evidence>
<feature type="region of interest" description="Disordered" evidence="1">
    <location>
        <begin position="98"/>
        <end position="118"/>
    </location>
</feature>
<protein>
    <submittedName>
        <fullName evidence="3">Uncharacterized protein</fullName>
    </submittedName>
</protein>
<keyword evidence="2" id="KW-0472">Membrane</keyword>
<keyword evidence="2" id="KW-0812">Transmembrane</keyword>
<dbReference type="Proteomes" id="UP000298390">
    <property type="component" value="Unassembled WGS sequence"/>
</dbReference>
<organism evidence="3 4">
    <name type="scientific">Rhodofomes roseus</name>
    <dbReference type="NCBI Taxonomy" id="34475"/>
    <lineage>
        <taxon>Eukaryota</taxon>
        <taxon>Fungi</taxon>
        <taxon>Dikarya</taxon>
        <taxon>Basidiomycota</taxon>
        <taxon>Agaricomycotina</taxon>
        <taxon>Agaricomycetes</taxon>
        <taxon>Polyporales</taxon>
        <taxon>Rhodofomes</taxon>
    </lineage>
</organism>
<accession>A0A4Y9Y0T0</accession>
<evidence type="ECO:0000313" key="4">
    <source>
        <dbReference type="Proteomes" id="UP000298390"/>
    </source>
</evidence>
<keyword evidence="2" id="KW-1133">Transmembrane helix</keyword>
<reference evidence="3 4" key="1">
    <citation type="submission" date="2019-01" db="EMBL/GenBank/DDBJ databases">
        <title>Genome sequencing of the rare red list fungi Fomitopsis rosea.</title>
        <authorList>
            <person name="Buettner E."/>
            <person name="Kellner H."/>
        </authorList>
    </citation>
    <scope>NUCLEOTIDE SEQUENCE [LARGE SCALE GENOMIC DNA]</scope>
    <source>
        <strain evidence="3 4">DSM 105464</strain>
    </source>
</reference>
<sequence>MLVTLYFLKGLAALKSIFILTAGASVSWYSQHIDSPTIGPGPLILTLAYVFSTPSSSIALEEPSPTEPSEDMPIDAAFWQAHSDIADSQIAVPDIYTTSTPSVTEPDDAPPQDDTPTSPIMTFVDIPELNWAIPESPTIREPKAVGMQPDFVVWNFYFTEIAWDPATRTVARLGPSRPAPTVRSDNDVRPTWRYETLDYKKRCRTKKTLWYGGYFVSLIVLCVRVYLLAITIIRVVRSLAPIPGLIGQAWCLLGDWYIDLRRFVLDTLLRCFGAPLSPPVLVWSVVDIAWNDTAHSVLR</sequence>
<evidence type="ECO:0000256" key="1">
    <source>
        <dbReference type="SAM" id="MobiDB-lite"/>
    </source>
</evidence>
<dbReference type="EMBL" id="SEKV01000584">
    <property type="protein sequence ID" value="TFY55518.1"/>
    <property type="molecule type" value="Genomic_DNA"/>
</dbReference>
<name>A0A4Y9Y0T0_9APHY</name>
<evidence type="ECO:0000313" key="3">
    <source>
        <dbReference type="EMBL" id="TFY55518.1"/>
    </source>
</evidence>
<dbReference type="AlphaFoldDB" id="A0A4Y9Y0T0"/>